<dbReference type="CDD" id="cd18580">
    <property type="entry name" value="ABC_6TM_ABCC_D2"/>
    <property type="match status" value="1"/>
</dbReference>
<feature type="transmembrane region" description="Helical" evidence="10">
    <location>
        <begin position="959"/>
        <end position="979"/>
    </location>
</feature>
<keyword evidence="6" id="KW-0067">ATP-binding</keyword>
<sequence length="1322" mass="146527">MEAKQLTVDFMDHLKSSIDNDHDDASIFHTLWHVGAPYFKPAAACETLRTVCLVVQPLFTRELLRTLEDHPGEVVRDQPGGYIPVFGTFIVLLIYGFTTHRQQDFAMKGGVAIRAAVSSALYQHSLTLTPSGRSGVTTGEVTNLIATDTQKLFEVSQVVHQIWSCPLAIVLVTSFLLWIMGPITLIGILVLICFAPAMECIVRKMVVARKQRAKLTDERIEIISAMLQGIKVTKLGNYEARFQERIENARDREMKYVRKELLLWGTTLFMTVLSPVLASFFTFVAYVLIYEDRVLDAATTFTVLTLFSTLRFPINHFGTLMGKASQAYSAARRISVFLHREARAVVPSLSLPLEKEEHHIHIEESAVAADDAAVLTVENGTFTVGKSTEHAPEASKQKENDSTSSVPTEESNYVVNGFTLSNIDFSLNNDEILAVVGPVGSGKSTLVQALIGEIEPANDASRVTSSGKVAYAGQSPFILNTSVRENILFGQEYDRERYEKVLNDCCLTPDLKQIGPAGDMTQIGERGVTLSGGQKQRISLARVAYSKPGIAIFDDPLSALDAETSRAIFDNLFKKTGLLSGAAIVLVTHAAHYLQSVDKILIVHKGRGIFLGTWDDLIEFHPSEEYTADVMEVVNSLRSAVQEGESDNDSEEGDCGKQKFESCSGHKDAITGKNALSFRSQDTDIDSVDDDGNIMKKEDREFGISSFWTWLLWFKAAGGWTFIILQFLFMFVDRAAYIATEWWLARWTSASDGPIEVFGSEMPSQTDGIDAQREYIYVYVLILIVSISFTIIRSYWVVLGGARSSKRLFRLMTRHVLRAPMSYFDTTPLGRILNRFTYDVEVLDVQLAQAMSVMLIAFSWFVAGVCIMVIILPWILFVLVPVMACYFALQLYYRRSSVDLQRIDAVSRSPIQALIAEGLDGAVTIRVFHQEDAFIRKFWSALDENGSAMINFLSAHRWLGVRLEILGCVVSFCASFLVVSFNEYFRIDAGIVALLIMWASNFTITLNFLMENTNEAEAAITSVERMNAMTTLPQERALETSEDVVLGQDWPTRGVLEFRDVSLRYREGLPLALDGLCFTIQSGKRCGVVGRTGAGKTSLTAALFRLVEIEGGSILLDGIDLSTLGLADVRGRQKGMAIIPQDPVLFAGTVRDCLDPSGISNDEDMLDALIAVRLASTNNSRAVLDDIVEERGANYSVGERQLLCLARAILSKPKILVLDEATASVDGETDAFLQRMLRTNFQQGTTLLTIAHRLNTIMDYDDILVMDQGRAVEFGPPHELLSSNSGNHIFAELVDATGAESSLVLRNMAKEAYEEKLRNLDC</sequence>
<feature type="domain" description="ABC transporter" evidence="11">
    <location>
        <begin position="397"/>
        <end position="630"/>
    </location>
</feature>
<evidence type="ECO:0000256" key="10">
    <source>
        <dbReference type="SAM" id="Phobius"/>
    </source>
</evidence>
<dbReference type="PROSITE" id="PS50893">
    <property type="entry name" value="ABC_TRANSPORTER_2"/>
    <property type="match status" value="2"/>
</dbReference>
<evidence type="ECO:0000256" key="8">
    <source>
        <dbReference type="ARBA" id="ARBA00023136"/>
    </source>
</evidence>
<keyword evidence="3" id="KW-0813">Transport</keyword>
<dbReference type="InterPro" id="IPR036640">
    <property type="entry name" value="ABC1_TM_sf"/>
</dbReference>
<feature type="region of interest" description="Disordered" evidence="9">
    <location>
        <begin position="385"/>
        <end position="409"/>
    </location>
</feature>
<evidence type="ECO:0000259" key="11">
    <source>
        <dbReference type="PROSITE" id="PS50893"/>
    </source>
</evidence>
<feature type="transmembrane region" description="Helical" evidence="10">
    <location>
        <begin position="185"/>
        <end position="202"/>
    </location>
</feature>
<dbReference type="CDD" id="cd03244">
    <property type="entry name" value="ABCC_MRP_domain2"/>
    <property type="match status" value="1"/>
</dbReference>
<evidence type="ECO:0000256" key="9">
    <source>
        <dbReference type="SAM" id="MobiDB-lite"/>
    </source>
</evidence>
<dbReference type="PANTHER" id="PTHR24223">
    <property type="entry name" value="ATP-BINDING CASSETTE SUB-FAMILY C"/>
    <property type="match status" value="1"/>
</dbReference>
<name>A0A7S2LNJ0_9STRA</name>
<feature type="compositionally biased region" description="Basic and acidic residues" evidence="9">
    <location>
        <begin position="387"/>
        <end position="401"/>
    </location>
</feature>
<feature type="domain" description="ABC transmembrane type-1" evidence="12">
    <location>
        <begin position="48"/>
        <end position="326"/>
    </location>
</feature>
<dbReference type="InterPro" id="IPR044746">
    <property type="entry name" value="ABCC_6TM_D1"/>
</dbReference>
<evidence type="ECO:0000256" key="6">
    <source>
        <dbReference type="ARBA" id="ARBA00022840"/>
    </source>
</evidence>
<keyword evidence="5" id="KW-0547">Nucleotide-binding</keyword>
<comment type="subcellular location">
    <subcellularLocation>
        <location evidence="1">Membrane</location>
        <topology evidence="1">Multi-pass membrane protein</topology>
    </subcellularLocation>
</comment>
<proteinExistence type="inferred from homology"/>
<dbReference type="PANTHER" id="PTHR24223:SF456">
    <property type="entry name" value="MULTIDRUG RESISTANCE-ASSOCIATED PROTEIN LETHAL(2)03659"/>
    <property type="match status" value="1"/>
</dbReference>
<dbReference type="SUPFAM" id="SSF52540">
    <property type="entry name" value="P-loop containing nucleoside triphosphate hydrolases"/>
    <property type="match status" value="2"/>
</dbReference>
<dbReference type="FunFam" id="1.20.1560.10:FF:000010">
    <property type="entry name" value="Multidrug resistance-associated ABC transporter"/>
    <property type="match status" value="1"/>
</dbReference>
<dbReference type="SMART" id="SM00382">
    <property type="entry name" value="AAA"/>
    <property type="match status" value="2"/>
</dbReference>
<dbReference type="CDD" id="cd18579">
    <property type="entry name" value="ABC_6TM_ABCC_D1"/>
    <property type="match status" value="1"/>
</dbReference>
<feature type="transmembrane region" description="Helical" evidence="10">
    <location>
        <begin position="261"/>
        <end position="289"/>
    </location>
</feature>
<dbReference type="InterPro" id="IPR044726">
    <property type="entry name" value="ABCC_6TM_D2"/>
</dbReference>
<reference evidence="13" key="1">
    <citation type="submission" date="2021-01" db="EMBL/GenBank/DDBJ databases">
        <authorList>
            <person name="Corre E."/>
            <person name="Pelletier E."/>
            <person name="Niang G."/>
            <person name="Scheremetjew M."/>
            <person name="Finn R."/>
            <person name="Kale V."/>
            <person name="Holt S."/>
            <person name="Cochrane G."/>
            <person name="Meng A."/>
            <person name="Brown T."/>
            <person name="Cohen L."/>
        </authorList>
    </citation>
    <scope>NUCLEOTIDE SEQUENCE</scope>
    <source>
        <strain evidence="13">B650</strain>
    </source>
</reference>
<dbReference type="InterPro" id="IPR003439">
    <property type="entry name" value="ABC_transporter-like_ATP-bd"/>
</dbReference>
<evidence type="ECO:0008006" key="14">
    <source>
        <dbReference type="Google" id="ProtNLM"/>
    </source>
</evidence>
<dbReference type="FunFam" id="3.40.50.300:FF:000997">
    <property type="entry name" value="Multidrug resistance-associated protein 1"/>
    <property type="match status" value="1"/>
</dbReference>
<organism evidence="13">
    <name type="scientific">Leptocylindrus danicus</name>
    <dbReference type="NCBI Taxonomy" id="163516"/>
    <lineage>
        <taxon>Eukaryota</taxon>
        <taxon>Sar</taxon>
        <taxon>Stramenopiles</taxon>
        <taxon>Ochrophyta</taxon>
        <taxon>Bacillariophyta</taxon>
        <taxon>Coscinodiscophyceae</taxon>
        <taxon>Chaetocerotophycidae</taxon>
        <taxon>Leptocylindrales</taxon>
        <taxon>Leptocylindraceae</taxon>
        <taxon>Leptocylindrus</taxon>
    </lineage>
</organism>
<comment type="similarity">
    <text evidence="2">Belongs to the ABC transporter superfamily. ABCC family. Conjugate transporter (TC 3.A.1.208) subfamily.</text>
</comment>
<dbReference type="FunFam" id="3.40.50.300:FF:000838">
    <property type="entry name" value="ABC multidrug transporter (Eurofung)"/>
    <property type="match status" value="1"/>
</dbReference>
<dbReference type="GO" id="GO:0016887">
    <property type="term" value="F:ATP hydrolysis activity"/>
    <property type="evidence" value="ECO:0007669"/>
    <property type="project" value="InterPro"/>
</dbReference>
<evidence type="ECO:0000256" key="4">
    <source>
        <dbReference type="ARBA" id="ARBA00022692"/>
    </source>
</evidence>
<evidence type="ECO:0000256" key="3">
    <source>
        <dbReference type="ARBA" id="ARBA00022448"/>
    </source>
</evidence>
<dbReference type="Pfam" id="PF00005">
    <property type="entry name" value="ABC_tran"/>
    <property type="match status" value="2"/>
</dbReference>
<feature type="transmembrane region" description="Helical" evidence="10">
    <location>
        <begin position="856"/>
        <end position="889"/>
    </location>
</feature>
<evidence type="ECO:0000256" key="5">
    <source>
        <dbReference type="ARBA" id="ARBA00022741"/>
    </source>
</evidence>
<evidence type="ECO:0000256" key="1">
    <source>
        <dbReference type="ARBA" id="ARBA00004141"/>
    </source>
</evidence>
<dbReference type="InterPro" id="IPR050173">
    <property type="entry name" value="ABC_transporter_C-like"/>
</dbReference>
<evidence type="ECO:0000313" key="13">
    <source>
        <dbReference type="EMBL" id="CAD9609872.1"/>
    </source>
</evidence>
<dbReference type="Gene3D" id="1.20.1560.10">
    <property type="entry name" value="ABC transporter type 1, transmembrane domain"/>
    <property type="match status" value="2"/>
</dbReference>
<dbReference type="GO" id="GO:0016020">
    <property type="term" value="C:membrane"/>
    <property type="evidence" value="ECO:0007669"/>
    <property type="project" value="UniProtKB-SubCell"/>
</dbReference>
<keyword evidence="7 10" id="KW-1133">Transmembrane helix</keyword>
<feature type="transmembrane region" description="Helical" evidence="10">
    <location>
        <begin position="707"/>
        <end position="732"/>
    </location>
</feature>
<gene>
    <name evidence="13" type="ORF">LDAN0321_LOCUS19592</name>
</gene>
<dbReference type="PROSITE" id="PS50929">
    <property type="entry name" value="ABC_TM1F"/>
    <property type="match status" value="2"/>
</dbReference>
<dbReference type="InterPro" id="IPR027417">
    <property type="entry name" value="P-loop_NTPase"/>
</dbReference>
<feature type="transmembrane region" description="Helical" evidence="10">
    <location>
        <begin position="158"/>
        <end position="179"/>
    </location>
</feature>
<feature type="domain" description="ABC transporter" evidence="11">
    <location>
        <begin position="1056"/>
        <end position="1293"/>
    </location>
</feature>
<protein>
    <recommendedName>
        <fullName evidence="14">P-loop containing nucleoside triphosphate hydrolase protein</fullName>
    </recommendedName>
</protein>
<keyword evidence="8 10" id="KW-0472">Membrane</keyword>
<evidence type="ECO:0000256" key="2">
    <source>
        <dbReference type="ARBA" id="ARBA00009726"/>
    </source>
</evidence>
<evidence type="ECO:0000256" key="7">
    <source>
        <dbReference type="ARBA" id="ARBA00022989"/>
    </source>
</evidence>
<dbReference type="GO" id="GO:0140359">
    <property type="term" value="F:ABC-type transporter activity"/>
    <property type="evidence" value="ECO:0007669"/>
    <property type="project" value="InterPro"/>
</dbReference>
<feature type="domain" description="ABC transmembrane type-1" evidence="12">
    <location>
        <begin position="724"/>
        <end position="1018"/>
    </location>
</feature>
<keyword evidence="4 10" id="KW-0812">Transmembrane</keyword>
<dbReference type="InterPro" id="IPR017871">
    <property type="entry name" value="ABC_transporter-like_CS"/>
</dbReference>
<dbReference type="Gene3D" id="3.40.50.300">
    <property type="entry name" value="P-loop containing nucleotide triphosphate hydrolases"/>
    <property type="match status" value="2"/>
</dbReference>
<dbReference type="InterPro" id="IPR003593">
    <property type="entry name" value="AAA+_ATPase"/>
</dbReference>
<dbReference type="SUPFAM" id="SSF90123">
    <property type="entry name" value="ABC transporter transmembrane region"/>
    <property type="match status" value="2"/>
</dbReference>
<dbReference type="PROSITE" id="PS00211">
    <property type="entry name" value="ABC_TRANSPORTER_1"/>
    <property type="match status" value="2"/>
</dbReference>
<dbReference type="CDD" id="cd03250">
    <property type="entry name" value="ABCC_MRP_domain1"/>
    <property type="match status" value="1"/>
</dbReference>
<dbReference type="Pfam" id="PF00664">
    <property type="entry name" value="ABC_membrane"/>
    <property type="match status" value="2"/>
</dbReference>
<evidence type="ECO:0000259" key="12">
    <source>
        <dbReference type="PROSITE" id="PS50929"/>
    </source>
</evidence>
<dbReference type="InterPro" id="IPR011527">
    <property type="entry name" value="ABC1_TM_dom"/>
</dbReference>
<feature type="transmembrane region" description="Helical" evidence="10">
    <location>
        <begin position="991"/>
        <end position="1010"/>
    </location>
</feature>
<dbReference type="GO" id="GO:0005524">
    <property type="term" value="F:ATP binding"/>
    <property type="evidence" value="ECO:0007669"/>
    <property type="project" value="UniProtKB-KW"/>
</dbReference>
<feature type="transmembrane region" description="Helical" evidence="10">
    <location>
        <begin position="776"/>
        <end position="802"/>
    </location>
</feature>
<accession>A0A7S2LNJ0</accession>
<feature type="transmembrane region" description="Helical" evidence="10">
    <location>
        <begin position="81"/>
        <end position="98"/>
    </location>
</feature>
<dbReference type="EMBL" id="HBGY01031423">
    <property type="protein sequence ID" value="CAD9609872.1"/>
    <property type="molecule type" value="Transcribed_RNA"/>
</dbReference>